<feature type="compositionally biased region" description="Acidic residues" evidence="6">
    <location>
        <begin position="307"/>
        <end position="322"/>
    </location>
</feature>
<evidence type="ECO:0000256" key="4">
    <source>
        <dbReference type="ARBA" id="ARBA00022833"/>
    </source>
</evidence>
<keyword evidence="4" id="KW-0862">Zinc</keyword>
<comment type="caution">
    <text evidence="8">The sequence shown here is derived from an EMBL/GenBank/DDBJ whole genome shotgun (WGS) entry which is preliminary data.</text>
</comment>
<dbReference type="GO" id="GO:0005634">
    <property type="term" value="C:nucleus"/>
    <property type="evidence" value="ECO:0007669"/>
    <property type="project" value="TreeGrafter"/>
</dbReference>
<dbReference type="EMBL" id="CADEPM010000005">
    <property type="protein sequence ID" value="CAB3406830.1"/>
    <property type="molecule type" value="Genomic_DNA"/>
</dbReference>
<organism evidence="8 9">
    <name type="scientific">Caenorhabditis bovis</name>
    <dbReference type="NCBI Taxonomy" id="2654633"/>
    <lineage>
        <taxon>Eukaryota</taxon>
        <taxon>Metazoa</taxon>
        <taxon>Ecdysozoa</taxon>
        <taxon>Nematoda</taxon>
        <taxon>Chromadorea</taxon>
        <taxon>Rhabditida</taxon>
        <taxon>Rhabditina</taxon>
        <taxon>Rhabditomorpha</taxon>
        <taxon>Rhabditoidea</taxon>
        <taxon>Rhabditidae</taxon>
        <taxon>Peloderinae</taxon>
        <taxon>Caenorhabditis</taxon>
    </lineage>
</organism>
<protein>
    <recommendedName>
        <fullName evidence="7">C2H2-type domain-containing protein</fullName>
    </recommendedName>
</protein>
<dbReference type="PANTHER" id="PTHR24408">
    <property type="entry name" value="ZINC FINGER PROTEIN"/>
    <property type="match status" value="1"/>
</dbReference>
<evidence type="ECO:0000259" key="7">
    <source>
        <dbReference type="PROSITE" id="PS50157"/>
    </source>
</evidence>
<dbReference type="GO" id="GO:0008270">
    <property type="term" value="F:zinc ion binding"/>
    <property type="evidence" value="ECO:0007669"/>
    <property type="project" value="UniProtKB-KW"/>
</dbReference>
<accession>A0A8S1EZM6</accession>
<keyword evidence="9" id="KW-1185">Reference proteome</keyword>
<evidence type="ECO:0000256" key="5">
    <source>
        <dbReference type="PROSITE-ProRule" id="PRU00042"/>
    </source>
</evidence>
<evidence type="ECO:0000256" key="1">
    <source>
        <dbReference type="ARBA" id="ARBA00022723"/>
    </source>
</evidence>
<dbReference type="Pfam" id="PF00096">
    <property type="entry name" value="zf-C2H2"/>
    <property type="match status" value="3"/>
</dbReference>
<gene>
    <name evidence="8" type="ORF">CBOVIS_LOCUS8844</name>
</gene>
<proteinExistence type="predicted"/>
<evidence type="ECO:0000256" key="3">
    <source>
        <dbReference type="ARBA" id="ARBA00022771"/>
    </source>
</evidence>
<dbReference type="SUPFAM" id="SSF57667">
    <property type="entry name" value="beta-beta-alpha zinc fingers"/>
    <property type="match status" value="3"/>
</dbReference>
<feature type="domain" description="C2H2-type" evidence="7">
    <location>
        <begin position="40"/>
        <end position="67"/>
    </location>
</feature>
<evidence type="ECO:0000256" key="2">
    <source>
        <dbReference type="ARBA" id="ARBA00022737"/>
    </source>
</evidence>
<dbReference type="Proteomes" id="UP000494206">
    <property type="component" value="Unassembled WGS sequence"/>
</dbReference>
<dbReference type="SMART" id="SM00355">
    <property type="entry name" value="ZnF_C2H2"/>
    <property type="match status" value="6"/>
</dbReference>
<evidence type="ECO:0000313" key="9">
    <source>
        <dbReference type="Proteomes" id="UP000494206"/>
    </source>
</evidence>
<evidence type="ECO:0000256" key="6">
    <source>
        <dbReference type="SAM" id="MobiDB-lite"/>
    </source>
</evidence>
<feature type="domain" description="C2H2-type" evidence="7">
    <location>
        <begin position="68"/>
        <end position="96"/>
    </location>
</feature>
<keyword evidence="1" id="KW-0479">Metal-binding</keyword>
<dbReference type="Gene3D" id="3.30.160.60">
    <property type="entry name" value="Classic Zinc Finger"/>
    <property type="match status" value="4"/>
</dbReference>
<dbReference type="PANTHER" id="PTHR24408:SF58">
    <property type="entry name" value="TRANSCRIPTION FACTOR (TFIIIA), PUTATIVE (AFU_ORTHOLOGUE AFUA_1G05150)-RELATED"/>
    <property type="match status" value="1"/>
</dbReference>
<feature type="domain" description="C2H2-type" evidence="7">
    <location>
        <begin position="2"/>
        <end position="30"/>
    </location>
</feature>
<reference evidence="8 9" key="1">
    <citation type="submission" date="2020-04" db="EMBL/GenBank/DDBJ databases">
        <authorList>
            <person name="Laetsch R D."/>
            <person name="Stevens L."/>
            <person name="Kumar S."/>
            <person name="Blaxter L. M."/>
        </authorList>
    </citation>
    <scope>NUCLEOTIDE SEQUENCE [LARGE SCALE GENOMIC DNA]</scope>
</reference>
<dbReference type="GO" id="GO:0043565">
    <property type="term" value="F:sequence-specific DNA binding"/>
    <property type="evidence" value="ECO:0007669"/>
    <property type="project" value="TreeGrafter"/>
</dbReference>
<dbReference type="InterPro" id="IPR013087">
    <property type="entry name" value="Znf_C2H2_type"/>
</dbReference>
<feature type="domain" description="C2H2-type" evidence="7">
    <location>
        <begin position="195"/>
        <end position="223"/>
    </location>
</feature>
<keyword evidence="3 5" id="KW-0863">Zinc-finger</keyword>
<feature type="region of interest" description="Disordered" evidence="6">
    <location>
        <begin position="307"/>
        <end position="342"/>
    </location>
</feature>
<name>A0A8S1EZM6_9PELO</name>
<dbReference type="GO" id="GO:0000981">
    <property type="term" value="F:DNA-binding transcription factor activity, RNA polymerase II-specific"/>
    <property type="evidence" value="ECO:0007669"/>
    <property type="project" value="TreeGrafter"/>
</dbReference>
<dbReference type="PROSITE" id="PS00028">
    <property type="entry name" value="ZINC_FINGER_C2H2_1"/>
    <property type="match status" value="5"/>
</dbReference>
<evidence type="ECO:0000313" key="8">
    <source>
        <dbReference type="EMBL" id="CAB3406830.1"/>
    </source>
</evidence>
<sequence length="443" mass="50978">MHKCPECGKEFDLKRYLTKHHKRMHEVVREAPIPVAAEPLICAICAKPFPRLSHLQRHQMTHFNVKNFQCDYCHEFFTQKAHLSRHLFRKHEAEFKEKLVEQNGDAESTHLPFFVCPKCGYLFKTAYELDFHRRAAHSAARCDRCLKIVFGIDEMKRHEMKCRNEPNLCSMCGATFNKKSALLIHQNACLKRALFQCVPCGTMFKQRVELDRHFKKLHFTTEKCKNCAFVYQSPVQKARHVGECEGKIICGYCGLDGPDADHVAQNHWVRFKRPVNLINRHKSKAYLKMAKAAHKDQEAELVDNCDEIQSTDDGNDSEDEQEPSSSSEGDASEGQSSREQAEQMDFEKFDVKDFSTILAEFEADQEQDEEQFLTFQIKPGDRALSYSFKGKLPKDLVDLFPVLDETAIVLLDSVRDQIMTVQVPVSIPKGKDAKKWFEAAIVV</sequence>
<dbReference type="InterPro" id="IPR036236">
    <property type="entry name" value="Znf_C2H2_sf"/>
</dbReference>
<dbReference type="AlphaFoldDB" id="A0A8S1EZM6"/>
<keyword evidence="2" id="KW-0677">Repeat</keyword>
<feature type="domain" description="C2H2-type" evidence="7">
    <location>
        <begin position="114"/>
        <end position="142"/>
    </location>
</feature>
<dbReference type="PROSITE" id="PS50157">
    <property type="entry name" value="ZINC_FINGER_C2H2_2"/>
    <property type="match status" value="5"/>
</dbReference>
<dbReference type="OrthoDB" id="6020621at2759"/>